<dbReference type="Pfam" id="PF00702">
    <property type="entry name" value="Hydrolase"/>
    <property type="match status" value="1"/>
</dbReference>
<dbReference type="PANTHER" id="PTHR43611:SF3">
    <property type="entry name" value="FLAVIN MONONUCLEOTIDE HYDROLASE 1, CHLOROPLATIC"/>
    <property type="match status" value="1"/>
</dbReference>
<dbReference type="AlphaFoldDB" id="A0A3A9AV69"/>
<dbReference type="InterPro" id="IPR006439">
    <property type="entry name" value="HAD-SF_hydro_IA"/>
</dbReference>
<proteinExistence type="predicted"/>
<dbReference type="SFLD" id="SFLDS00003">
    <property type="entry name" value="Haloacid_Dehalogenase"/>
    <property type="match status" value="1"/>
</dbReference>
<dbReference type="InterPro" id="IPR023214">
    <property type="entry name" value="HAD_sf"/>
</dbReference>
<dbReference type="Proteomes" id="UP000280696">
    <property type="component" value="Unassembled WGS sequence"/>
</dbReference>
<dbReference type="SFLD" id="SFLDG01129">
    <property type="entry name" value="C1.5:_HAD__Beta-PGM__Phosphata"/>
    <property type="match status" value="1"/>
</dbReference>
<dbReference type="EMBL" id="RAYQ01000010">
    <property type="protein sequence ID" value="RKI91413.1"/>
    <property type="molecule type" value="Genomic_DNA"/>
</dbReference>
<dbReference type="PANTHER" id="PTHR43611">
    <property type="entry name" value="ALPHA-D-GLUCOSE 1-PHOSPHATE PHOSPHATASE"/>
    <property type="match status" value="1"/>
</dbReference>
<protein>
    <submittedName>
        <fullName evidence="1">HAD family phosphatase</fullName>
    </submittedName>
</protein>
<name>A0A3A9AV69_9FIRM</name>
<dbReference type="PRINTS" id="PR00413">
    <property type="entry name" value="HADHALOGNASE"/>
</dbReference>
<evidence type="ECO:0000313" key="2">
    <source>
        <dbReference type="Proteomes" id="UP000280696"/>
    </source>
</evidence>
<dbReference type="Gene3D" id="1.10.150.240">
    <property type="entry name" value="Putative phosphatase, domain 2"/>
    <property type="match status" value="1"/>
</dbReference>
<accession>A0A3A9AV69</accession>
<comment type="caution">
    <text evidence="1">The sequence shown here is derived from an EMBL/GenBank/DDBJ whole genome shotgun (WGS) entry which is preliminary data.</text>
</comment>
<dbReference type="InterPro" id="IPR023198">
    <property type="entry name" value="PGP-like_dom2"/>
</dbReference>
<sequence>MIKNIVFDIGNVLAGFAWQEFYLSFGFSEDIYEKLTKATIKSAFWNELDRGVLNDDELLEGFIRNDPSIEKEIREVFQSVEKMITRYDYAIPWVKELKDRGCGIYVISNFSHKAYIECADALDFLKETDGAILSFQEKLIKPMPEIYQLLTKRYGLKAQECVFIDDTAKNVDAAVKEGMKGIVFHTLEQVKTELEEMLTF</sequence>
<organism evidence="1 2">
    <name type="scientific">Parablautia intestinalis</name>
    <dbReference type="NCBI Taxonomy" id="2320100"/>
    <lineage>
        <taxon>Bacteria</taxon>
        <taxon>Bacillati</taxon>
        <taxon>Bacillota</taxon>
        <taxon>Clostridia</taxon>
        <taxon>Lachnospirales</taxon>
        <taxon>Lachnospiraceae</taxon>
        <taxon>Parablautia</taxon>
    </lineage>
</organism>
<dbReference type="CDD" id="cd02603">
    <property type="entry name" value="HAD_sEH-N_like"/>
    <property type="match status" value="1"/>
</dbReference>
<dbReference type="Gene3D" id="3.40.50.1000">
    <property type="entry name" value="HAD superfamily/HAD-like"/>
    <property type="match status" value="1"/>
</dbReference>
<dbReference type="OrthoDB" id="9797415at2"/>
<evidence type="ECO:0000313" key="1">
    <source>
        <dbReference type="EMBL" id="RKI91413.1"/>
    </source>
</evidence>
<dbReference type="NCBIfam" id="TIGR01509">
    <property type="entry name" value="HAD-SF-IA-v3"/>
    <property type="match status" value="1"/>
</dbReference>
<keyword evidence="2" id="KW-1185">Reference proteome</keyword>
<dbReference type="InterPro" id="IPR036412">
    <property type="entry name" value="HAD-like_sf"/>
</dbReference>
<reference evidence="1 2" key="1">
    <citation type="submission" date="2018-09" db="EMBL/GenBank/DDBJ databases">
        <title>Murine metabolic-syndrome-specific gut microbial biobank.</title>
        <authorList>
            <person name="Liu C."/>
        </authorList>
    </citation>
    <scope>NUCLEOTIDE SEQUENCE [LARGE SCALE GENOMIC DNA]</scope>
    <source>
        <strain evidence="1 2">0.1xD8-82</strain>
    </source>
</reference>
<dbReference type="SUPFAM" id="SSF56784">
    <property type="entry name" value="HAD-like"/>
    <property type="match status" value="1"/>
</dbReference>
<gene>
    <name evidence="1" type="ORF">D7V94_10620</name>
</gene>